<protein>
    <submittedName>
        <fullName evidence="1">Uncharacterized protein</fullName>
    </submittedName>
</protein>
<gene>
    <name evidence="1" type="ORF">S06H3_02251</name>
</gene>
<dbReference type="EMBL" id="BARV01000638">
    <property type="protein sequence ID" value="GAI00826.1"/>
    <property type="molecule type" value="Genomic_DNA"/>
</dbReference>
<name>X1L4L4_9ZZZZ</name>
<organism evidence="1">
    <name type="scientific">marine sediment metagenome</name>
    <dbReference type="NCBI Taxonomy" id="412755"/>
    <lineage>
        <taxon>unclassified sequences</taxon>
        <taxon>metagenomes</taxon>
        <taxon>ecological metagenomes</taxon>
    </lineage>
</organism>
<reference evidence="1" key="1">
    <citation type="journal article" date="2014" name="Front. Microbiol.">
        <title>High frequency of phylogenetically diverse reductive dehalogenase-homologous genes in deep subseafloor sedimentary metagenomes.</title>
        <authorList>
            <person name="Kawai M."/>
            <person name="Futagami T."/>
            <person name="Toyoda A."/>
            <person name="Takaki Y."/>
            <person name="Nishi S."/>
            <person name="Hori S."/>
            <person name="Arai W."/>
            <person name="Tsubouchi T."/>
            <person name="Morono Y."/>
            <person name="Uchiyama I."/>
            <person name="Ito T."/>
            <person name="Fujiyama A."/>
            <person name="Inagaki F."/>
            <person name="Takami H."/>
        </authorList>
    </citation>
    <scope>NUCLEOTIDE SEQUENCE</scope>
    <source>
        <strain evidence="1">Expedition CK06-06</strain>
    </source>
</reference>
<comment type="caution">
    <text evidence="1">The sequence shown here is derived from an EMBL/GenBank/DDBJ whole genome shotgun (WGS) entry which is preliminary data.</text>
</comment>
<sequence>MTYAEYGGSRGGFLACGVASQQLVPFNGHRKKLIICNDAANAVYLTKGDAPAIANAGVLLLPGGVWILEPDYKGYIWKGAIQCISLVAAQNLTWQEDW</sequence>
<dbReference type="AlphaFoldDB" id="X1L4L4"/>
<proteinExistence type="predicted"/>
<evidence type="ECO:0000313" key="1">
    <source>
        <dbReference type="EMBL" id="GAI00826.1"/>
    </source>
</evidence>
<accession>X1L4L4</accession>